<name>A0A916N4E1_9BACT</name>
<dbReference type="RefSeq" id="WP_215237413.1">
    <property type="nucleotide sequence ID" value="NZ_CAJRAF010000001.1"/>
</dbReference>
<proteinExistence type="predicted"/>
<accession>A0A916N4E1</accession>
<feature type="transmembrane region" description="Helical" evidence="1">
    <location>
        <begin position="183"/>
        <end position="204"/>
    </location>
</feature>
<evidence type="ECO:0000313" key="3">
    <source>
        <dbReference type="EMBL" id="CAG4991103.1"/>
    </source>
</evidence>
<evidence type="ECO:0000313" key="4">
    <source>
        <dbReference type="Proteomes" id="UP000680038"/>
    </source>
</evidence>
<feature type="signal peptide" evidence="2">
    <location>
        <begin position="1"/>
        <end position="19"/>
    </location>
</feature>
<evidence type="ECO:0000256" key="1">
    <source>
        <dbReference type="SAM" id="Phobius"/>
    </source>
</evidence>
<dbReference type="AlphaFoldDB" id="A0A916N4E1"/>
<gene>
    <name evidence="3" type="ORF">DYBT9275_00680</name>
</gene>
<protein>
    <submittedName>
        <fullName evidence="3">Uncharacterized protein</fullName>
    </submittedName>
</protein>
<evidence type="ECO:0000256" key="2">
    <source>
        <dbReference type="SAM" id="SignalP"/>
    </source>
</evidence>
<dbReference type="Proteomes" id="UP000680038">
    <property type="component" value="Unassembled WGS sequence"/>
</dbReference>
<keyword evidence="1" id="KW-0812">Transmembrane</keyword>
<organism evidence="3 4">
    <name type="scientific">Dyadobacter helix</name>
    <dbReference type="NCBI Taxonomy" id="2822344"/>
    <lineage>
        <taxon>Bacteria</taxon>
        <taxon>Pseudomonadati</taxon>
        <taxon>Bacteroidota</taxon>
        <taxon>Cytophagia</taxon>
        <taxon>Cytophagales</taxon>
        <taxon>Spirosomataceae</taxon>
        <taxon>Dyadobacter</taxon>
    </lineage>
</organism>
<keyword evidence="2" id="KW-0732">Signal</keyword>
<dbReference type="EMBL" id="CAJRAF010000001">
    <property type="protein sequence ID" value="CAG4991103.1"/>
    <property type="molecule type" value="Genomic_DNA"/>
</dbReference>
<reference evidence="3" key="1">
    <citation type="submission" date="2021-04" db="EMBL/GenBank/DDBJ databases">
        <authorList>
            <person name="Rodrigo-Torres L."/>
            <person name="Arahal R. D."/>
            <person name="Lucena T."/>
        </authorList>
    </citation>
    <scope>NUCLEOTIDE SEQUENCE</scope>
    <source>
        <strain evidence="3">CECT 9275</strain>
    </source>
</reference>
<keyword evidence="4" id="KW-1185">Reference proteome</keyword>
<keyword evidence="1" id="KW-1133">Transmembrane helix</keyword>
<keyword evidence="1" id="KW-0472">Membrane</keyword>
<feature type="transmembrane region" description="Helical" evidence="1">
    <location>
        <begin position="140"/>
        <end position="163"/>
    </location>
</feature>
<sequence length="550" mass="60249">MKKLLLLLILFLSLQIAHAHVGSSGVQMQGQAGPYQIMVSIQPPDVIPGTAQITVFVESGNVKHISARPIFYRSGDKGAPSPDLLQKVEGVAGEFQGMVWLMEPGSSGVQLMIEGQQGKAQLVVPLAAASTAQRDMPNGLSMGLAALALLLFVLMITAIGASVSDGLLRPGEALSAARKRKRWVNMGIASAICMLILYAGSSWWDSWAAHYRRYLYKPLTAHSAILRTGDQRRFQLKIDTTDWADNKRGTMLSTIIPDHGKLMHTFLVRIPGLDAFAHLHPERKDSTTFEAWLPELPAGRYLVYSDFVRYSGFGETMTDTLDIPPGHHAPHSQITAEEDTYVITDPMNAPGKAPATENFVICGKPGSKTVFKDGSYAVWEGKSDQPLEAGKPYQLNFEMYNPDGSACLPEPYLGMLGHVALFRSDGSVYIHLHPGGTFASAAGQSFRKRLADTSQIAPKPSPAIFRDSVDQYLTKLKSMNVLQREQLLMTEMGMYETTANGAMGMEHGNRISFPYAFPKSGKYRIFLQVKRNGKVLTGAFDVSVKDNLNL</sequence>
<feature type="chain" id="PRO_5037311532" evidence="2">
    <location>
        <begin position="20"/>
        <end position="550"/>
    </location>
</feature>
<comment type="caution">
    <text evidence="3">The sequence shown here is derived from an EMBL/GenBank/DDBJ whole genome shotgun (WGS) entry which is preliminary data.</text>
</comment>